<dbReference type="NCBIfam" id="TIGR00251">
    <property type="entry name" value="DUF167 family protein"/>
    <property type="match status" value="1"/>
</dbReference>
<proteinExistence type="inferred from homology"/>
<protein>
    <recommendedName>
        <fullName evidence="2">UPF0235 protein L21SP4_01839</fullName>
    </recommendedName>
</protein>
<evidence type="ECO:0000256" key="1">
    <source>
        <dbReference type="ARBA" id="ARBA00010364"/>
    </source>
</evidence>
<dbReference type="OrthoDB" id="9800587at2"/>
<comment type="similarity">
    <text evidence="1 2">Belongs to the UPF0235 family.</text>
</comment>
<dbReference type="SUPFAM" id="SSF69786">
    <property type="entry name" value="YggU-like"/>
    <property type="match status" value="1"/>
</dbReference>
<dbReference type="Gene3D" id="3.30.1200.10">
    <property type="entry name" value="YggU-like"/>
    <property type="match status" value="1"/>
</dbReference>
<reference evidence="4" key="1">
    <citation type="submission" date="2015-02" db="EMBL/GenBank/DDBJ databases">
        <title>Description and complete genome sequence of the first cultured representative of the subdivision 5 of the Verrucomicrobia phylum.</title>
        <authorList>
            <person name="Spring S."/>
            <person name="Bunk B."/>
            <person name="Sproer C."/>
            <person name="Klenk H.-P."/>
        </authorList>
    </citation>
    <scope>NUCLEOTIDE SEQUENCE [LARGE SCALE GENOMIC DNA]</scope>
    <source>
        <strain evidence="4">L21-Fru-AB</strain>
    </source>
</reference>
<dbReference type="InterPro" id="IPR036591">
    <property type="entry name" value="YggU-like_sf"/>
</dbReference>
<reference evidence="3 4" key="2">
    <citation type="journal article" date="2016" name="ISME J.">
        <title>Characterization of the first cultured representative of Verrucomicrobia subdivision 5 indicates the proposal of a novel phylum.</title>
        <authorList>
            <person name="Spring S."/>
            <person name="Bunk B."/>
            <person name="Sproer C."/>
            <person name="Schumann P."/>
            <person name="Rohde M."/>
            <person name="Tindall B.J."/>
            <person name="Klenk H.P."/>
        </authorList>
    </citation>
    <scope>NUCLEOTIDE SEQUENCE [LARGE SCALE GENOMIC DNA]</scope>
    <source>
        <strain evidence="3 4">L21-Fru-AB</strain>
    </source>
</reference>
<dbReference type="SMART" id="SM01152">
    <property type="entry name" value="DUF167"/>
    <property type="match status" value="1"/>
</dbReference>
<dbReference type="InterPro" id="IPR003746">
    <property type="entry name" value="DUF167"/>
</dbReference>
<sequence length="94" mass="10360">MPWLSQTDDGVVLRVRVSPRSSKTGVQGEYGDELKIRLQSPPVDGKANKALLKFLAEKLGTAPGCLELRSGERGRSKRILVRGLGCEDIRRKLT</sequence>
<organism evidence="3 4">
    <name type="scientific">Kiritimatiella glycovorans</name>
    <dbReference type="NCBI Taxonomy" id="1307763"/>
    <lineage>
        <taxon>Bacteria</taxon>
        <taxon>Pseudomonadati</taxon>
        <taxon>Kiritimatiellota</taxon>
        <taxon>Kiritimatiellia</taxon>
        <taxon>Kiritimatiellales</taxon>
        <taxon>Kiritimatiellaceae</taxon>
        <taxon>Kiritimatiella</taxon>
    </lineage>
</organism>
<dbReference type="PANTHER" id="PTHR13420:SF7">
    <property type="entry name" value="UPF0235 PROTEIN C15ORF40"/>
    <property type="match status" value="1"/>
</dbReference>
<accession>A0A0G3EF42</accession>
<dbReference type="Pfam" id="PF02594">
    <property type="entry name" value="DUF167"/>
    <property type="match status" value="1"/>
</dbReference>
<dbReference type="GO" id="GO:0005737">
    <property type="term" value="C:cytoplasm"/>
    <property type="evidence" value="ECO:0007669"/>
    <property type="project" value="TreeGrafter"/>
</dbReference>
<dbReference type="Proteomes" id="UP000035268">
    <property type="component" value="Chromosome"/>
</dbReference>
<dbReference type="PANTHER" id="PTHR13420">
    <property type="entry name" value="UPF0235 PROTEIN C15ORF40"/>
    <property type="match status" value="1"/>
</dbReference>
<evidence type="ECO:0000256" key="2">
    <source>
        <dbReference type="HAMAP-Rule" id="MF_00634"/>
    </source>
</evidence>
<dbReference type="KEGG" id="vbl:L21SP4_01839"/>
<dbReference type="EMBL" id="CP010904">
    <property type="protein sequence ID" value="AKJ65076.1"/>
    <property type="molecule type" value="Genomic_DNA"/>
</dbReference>
<evidence type="ECO:0000313" key="4">
    <source>
        <dbReference type="Proteomes" id="UP000035268"/>
    </source>
</evidence>
<dbReference type="AlphaFoldDB" id="A0A0G3EF42"/>
<keyword evidence="4" id="KW-1185">Reference proteome</keyword>
<dbReference type="HAMAP" id="MF_00634">
    <property type="entry name" value="UPF0235"/>
    <property type="match status" value="1"/>
</dbReference>
<evidence type="ECO:0000313" key="3">
    <source>
        <dbReference type="EMBL" id="AKJ65076.1"/>
    </source>
</evidence>
<gene>
    <name evidence="3" type="ORF">L21SP4_01839</name>
</gene>
<name>A0A0G3EF42_9BACT</name>